<feature type="transmembrane region" description="Helical" evidence="1">
    <location>
        <begin position="405"/>
        <end position="429"/>
    </location>
</feature>
<organism evidence="2 3">
    <name type="scientific">Plesiocystis pacifica SIR-1</name>
    <dbReference type="NCBI Taxonomy" id="391625"/>
    <lineage>
        <taxon>Bacteria</taxon>
        <taxon>Pseudomonadati</taxon>
        <taxon>Myxococcota</taxon>
        <taxon>Polyangia</taxon>
        <taxon>Nannocystales</taxon>
        <taxon>Nannocystaceae</taxon>
        <taxon>Plesiocystis</taxon>
    </lineage>
</organism>
<name>A6G0Z1_9BACT</name>
<dbReference type="Pfam" id="PF03929">
    <property type="entry name" value="PepSY_TM"/>
    <property type="match status" value="1"/>
</dbReference>
<feature type="transmembrane region" description="Helical" evidence="1">
    <location>
        <begin position="159"/>
        <end position="181"/>
    </location>
</feature>
<dbReference type="eggNOG" id="COG3182">
    <property type="taxonomic scope" value="Bacteria"/>
</dbReference>
<keyword evidence="1" id="KW-0472">Membrane</keyword>
<evidence type="ECO:0000313" key="2">
    <source>
        <dbReference type="EMBL" id="EDM80529.1"/>
    </source>
</evidence>
<feature type="transmembrane region" description="Helical" evidence="1">
    <location>
        <begin position="364"/>
        <end position="384"/>
    </location>
</feature>
<gene>
    <name evidence="2" type="ORF">PPSIR1_41999</name>
</gene>
<keyword evidence="3" id="KW-1185">Reference proteome</keyword>
<dbReference type="Proteomes" id="UP000005801">
    <property type="component" value="Unassembled WGS sequence"/>
</dbReference>
<keyword evidence="1" id="KW-0812">Transmembrane</keyword>
<dbReference type="STRING" id="391625.PPSIR1_41999"/>
<keyword evidence="1" id="KW-1133">Transmembrane helix</keyword>
<dbReference type="RefSeq" id="WP_006970390.1">
    <property type="nucleotide sequence ID" value="NZ_ABCS01000010.1"/>
</dbReference>
<dbReference type="InterPro" id="IPR005625">
    <property type="entry name" value="PepSY-ass_TM"/>
</dbReference>
<comment type="caution">
    <text evidence="2">The sequence shown here is derived from an EMBL/GenBank/DDBJ whole genome shotgun (WGS) entry which is preliminary data.</text>
</comment>
<dbReference type="PANTHER" id="PTHR34219:SF3">
    <property type="entry name" value="BLL7967 PROTEIN"/>
    <property type="match status" value="1"/>
</dbReference>
<sequence>MSSPKAEARRRPRPRLYRLHRWIGLVVAVVGTLVFFSGVLATFASEIDAWAARAPQYPAIGELEGFDLDRALAAATPSEFEQAHIAQDHGEPLLAYFETPSAVEGEPAHARGLSLDPETLEVFERREGTPGEVQAPRPHDRLAAFIIELHVFLLLPRTLGLLVTGLLAFGLLALLVSGVWVHQPTAEKLRRRPRKTRLRVFAGDLHTLVGSWTLPYTAIIALTGAFFCFSSTVVLPVLTLARYGGDRAEMLADLVPEVPVEPAAGPSVRALDPMLRDALARSEGASFRSLSLEHWGGEQARATVVLERESAWGDERLRYVYDGHDGRFLADKPEVGAVPSVSSAALELIDALHFGTLLGRLTQVLWVLLGLATCGLSMTGLLVYARRQIKAQSTVEDAPRSARAAATLAVALSGGLVACCPLVLASWAVACAAQLDDPATAMTATLLLGLAAAAALGWTLTLERALALTLGCAGLGFLGAPALVALANGLSLFELWSRGPQPWPIAGDLLALALALGCLAGARALLLNPRTLP</sequence>
<evidence type="ECO:0000313" key="3">
    <source>
        <dbReference type="Proteomes" id="UP000005801"/>
    </source>
</evidence>
<proteinExistence type="predicted"/>
<feature type="transmembrane region" description="Helical" evidence="1">
    <location>
        <begin position="441"/>
        <end position="460"/>
    </location>
</feature>
<accession>A6G0Z1</accession>
<dbReference type="EMBL" id="ABCS01000010">
    <property type="protein sequence ID" value="EDM80529.1"/>
    <property type="molecule type" value="Genomic_DNA"/>
</dbReference>
<protein>
    <submittedName>
        <fullName evidence="2">Putative iron-regulated membrane protein</fullName>
    </submittedName>
</protein>
<dbReference type="OrthoDB" id="9776609at2"/>
<feature type="transmembrane region" description="Helical" evidence="1">
    <location>
        <begin position="467"/>
        <end position="493"/>
    </location>
</feature>
<dbReference type="PANTHER" id="PTHR34219">
    <property type="entry name" value="IRON-REGULATED INNER MEMBRANE PROTEIN-RELATED"/>
    <property type="match status" value="1"/>
</dbReference>
<dbReference type="AlphaFoldDB" id="A6G0Z1"/>
<reference evidence="2 3" key="1">
    <citation type="submission" date="2007-06" db="EMBL/GenBank/DDBJ databases">
        <authorList>
            <person name="Shimkets L."/>
            <person name="Ferriera S."/>
            <person name="Johnson J."/>
            <person name="Kravitz S."/>
            <person name="Beeson K."/>
            <person name="Sutton G."/>
            <person name="Rogers Y.-H."/>
            <person name="Friedman R."/>
            <person name="Frazier M."/>
            <person name="Venter J.C."/>
        </authorList>
    </citation>
    <scope>NUCLEOTIDE SEQUENCE [LARGE SCALE GENOMIC DNA]</scope>
    <source>
        <strain evidence="2 3">SIR-1</strain>
    </source>
</reference>
<feature type="transmembrane region" description="Helical" evidence="1">
    <location>
        <begin position="505"/>
        <end position="526"/>
    </location>
</feature>
<evidence type="ECO:0000256" key="1">
    <source>
        <dbReference type="SAM" id="Phobius"/>
    </source>
</evidence>
<feature type="transmembrane region" description="Helical" evidence="1">
    <location>
        <begin position="21"/>
        <end position="44"/>
    </location>
</feature>